<keyword evidence="2" id="KW-1185">Reference proteome</keyword>
<evidence type="ECO:0000313" key="2">
    <source>
        <dbReference type="Proteomes" id="UP001056120"/>
    </source>
</evidence>
<accession>A0ACB9FUX3</accession>
<evidence type="ECO:0000313" key="1">
    <source>
        <dbReference type="EMBL" id="KAI3775164.1"/>
    </source>
</evidence>
<reference evidence="2" key="1">
    <citation type="journal article" date="2022" name="Mol. Ecol. Resour.">
        <title>The genomes of chicory, endive, great burdock and yacon provide insights into Asteraceae palaeo-polyploidization history and plant inulin production.</title>
        <authorList>
            <person name="Fan W."/>
            <person name="Wang S."/>
            <person name="Wang H."/>
            <person name="Wang A."/>
            <person name="Jiang F."/>
            <person name="Liu H."/>
            <person name="Zhao H."/>
            <person name="Xu D."/>
            <person name="Zhang Y."/>
        </authorList>
    </citation>
    <scope>NUCLEOTIDE SEQUENCE [LARGE SCALE GENOMIC DNA]</scope>
    <source>
        <strain evidence="2">cv. Yunnan</strain>
    </source>
</reference>
<gene>
    <name evidence="1" type="ORF">L1987_49733</name>
</gene>
<proteinExistence type="predicted"/>
<protein>
    <submittedName>
        <fullName evidence="1">Uncharacterized protein</fullName>
    </submittedName>
</protein>
<name>A0ACB9FUX3_9ASTR</name>
<organism evidence="1 2">
    <name type="scientific">Smallanthus sonchifolius</name>
    <dbReference type="NCBI Taxonomy" id="185202"/>
    <lineage>
        <taxon>Eukaryota</taxon>
        <taxon>Viridiplantae</taxon>
        <taxon>Streptophyta</taxon>
        <taxon>Embryophyta</taxon>
        <taxon>Tracheophyta</taxon>
        <taxon>Spermatophyta</taxon>
        <taxon>Magnoliopsida</taxon>
        <taxon>eudicotyledons</taxon>
        <taxon>Gunneridae</taxon>
        <taxon>Pentapetalae</taxon>
        <taxon>asterids</taxon>
        <taxon>campanulids</taxon>
        <taxon>Asterales</taxon>
        <taxon>Asteraceae</taxon>
        <taxon>Asteroideae</taxon>
        <taxon>Heliantheae alliance</taxon>
        <taxon>Millerieae</taxon>
        <taxon>Smallanthus</taxon>
    </lineage>
</organism>
<sequence length="136" mass="15009">MKQIVKEDSKIAVEIHTKVEGSTVVLERPLPIYKNKKKGYAVWAEMKQRDEITRCKSISDGEDRSVGRKRLCLSDSFFFSILVCPKSVVGGGYRLSGDMGVDGTWGVEVSGSWGVDGKWGVKLVCNLCELSNGYSV</sequence>
<dbReference type="Proteomes" id="UP001056120">
    <property type="component" value="Linkage Group LG16"/>
</dbReference>
<comment type="caution">
    <text evidence="1">The sequence shown here is derived from an EMBL/GenBank/DDBJ whole genome shotgun (WGS) entry which is preliminary data.</text>
</comment>
<dbReference type="EMBL" id="CM042033">
    <property type="protein sequence ID" value="KAI3775164.1"/>
    <property type="molecule type" value="Genomic_DNA"/>
</dbReference>
<reference evidence="1 2" key="2">
    <citation type="journal article" date="2022" name="Mol. Ecol. Resour.">
        <title>The genomes of chicory, endive, great burdock and yacon provide insights into Asteraceae paleo-polyploidization history and plant inulin production.</title>
        <authorList>
            <person name="Fan W."/>
            <person name="Wang S."/>
            <person name="Wang H."/>
            <person name="Wang A."/>
            <person name="Jiang F."/>
            <person name="Liu H."/>
            <person name="Zhao H."/>
            <person name="Xu D."/>
            <person name="Zhang Y."/>
        </authorList>
    </citation>
    <scope>NUCLEOTIDE SEQUENCE [LARGE SCALE GENOMIC DNA]</scope>
    <source>
        <strain evidence="2">cv. Yunnan</strain>
        <tissue evidence="1">Leaves</tissue>
    </source>
</reference>